<gene>
    <name evidence="1" type="ORF">FOIG_00072</name>
</gene>
<dbReference type="AlphaFoldDB" id="X0KLU7"/>
<dbReference type="RefSeq" id="XP_031071816.1">
    <property type="nucleotide sequence ID" value="XM_031196049.1"/>
</dbReference>
<reference evidence="1" key="1">
    <citation type="submission" date="2011-11" db="EMBL/GenBank/DDBJ databases">
        <title>The Genome Sequence of Fusarium oxysporum II5.</title>
        <authorList>
            <consortium name="The Broad Institute Genome Sequencing Platform"/>
            <person name="Ma L.-J."/>
            <person name="Gale L.R."/>
            <person name="Schwartz D.C."/>
            <person name="Zhou S."/>
            <person name="Corby-Kistler H."/>
            <person name="Young S.K."/>
            <person name="Zeng Q."/>
            <person name="Gargeya S."/>
            <person name="Fitzgerald M."/>
            <person name="Haas B."/>
            <person name="Abouelleil A."/>
            <person name="Alvarado L."/>
            <person name="Arachchi H.M."/>
            <person name="Berlin A."/>
            <person name="Brown A."/>
            <person name="Chapman S.B."/>
            <person name="Chen Z."/>
            <person name="Dunbar C."/>
            <person name="Freedman E."/>
            <person name="Gearin G."/>
            <person name="Goldberg J."/>
            <person name="Griggs A."/>
            <person name="Gujja S."/>
            <person name="Heiman D."/>
            <person name="Howarth C."/>
            <person name="Larson L."/>
            <person name="Lui A."/>
            <person name="MacDonald P.J.P."/>
            <person name="Montmayeur A."/>
            <person name="Murphy C."/>
            <person name="Neiman D."/>
            <person name="Pearson M."/>
            <person name="Priest M."/>
            <person name="Roberts A."/>
            <person name="Saif S."/>
            <person name="Shea T."/>
            <person name="Shenoy N."/>
            <person name="Sisk P."/>
            <person name="Stolte C."/>
            <person name="Sykes S."/>
            <person name="Wortman J."/>
            <person name="Nusbaum C."/>
            <person name="Birren B."/>
        </authorList>
    </citation>
    <scope>NUCLEOTIDE SEQUENCE [LARGE SCALE GENOMIC DNA]</scope>
    <source>
        <strain evidence="1">54006</strain>
    </source>
</reference>
<evidence type="ECO:0000313" key="1">
    <source>
        <dbReference type="EMBL" id="EXM09727.1"/>
    </source>
</evidence>
<sequence length="231" mass="25732">MVPPASALDPTGYMPIETVADARAVVTQCINGLLKLVHRGPDDREAAQFLRQNATFVVEVLDQVSGPPARSEASEPTFCITDIPSDTRVGLRRKSITIVVNGRRYCVIVICSSQNLTNPDLQPRHDNQYGRPDSPLSWPSELILPEFSTSLETCKTNLEASLVEMWRDCKDNKVFGTSIIYRLSLLREVRIPQSCETNVRRTGLFTTQKELIEEGGGEALLRGLSYRGRQV</sequence>
<accession>X0KLU7</accession>
<dbReference type="GeneID" id="42025247"/>
<dbReference type="EMBL" id="JH658272">
    <property type="protein sequence ID" value="EXM09727.1"/>
    <property type="molecule type" value="Genomic_DNA"/>
</dbReference>
<organism evidence="1">
    <name type="scientific">Fusarium odoratissimum (strain NRRL 54006)</name>
    <dbReference type="NCBI Taxonomy" id="1089451"/>
    <lineage>
        <taxon>Eukaryota</taxon>
        <taxon>Fungi</taxon>
        <taxon>Dikarya</taxon>
        <taxon>Ascomycota</taxon>
        <taxon>Pezizomycotina</taxon>
        <taxon>Sordariomycetes</taxon>
        <taxon>Hypocreomycetidae</taxon>
        <taxon>Hypocreales</taxon>
        <taxon>Nectriaceae</taxon>
        <taxon>Fusarium</taxon>
        <taxon>Fusarium oxysporum species complex</taxon>
        <taxon>Fusarium oxysporum f. sp. cubense (strain race 4)</taxon>
    </lineage>
</organism>
<dbReference type="HOGENOM" id="CLU_104707_0_0_1"/>
<dbReference type="VEuPathDB" id="FungiDB:FOIG_00072"/>
<reference evidence="1" key="2">
    <citation type="submission" date="2012-05" db="EMBL/GenBank/DDBJ databases">
        <title>The Genome Annotation of Fusarium oxysporum II5.</title>
        <authorList>
            <consortium name="The Broad Institute Genomics Platform"/>
            <person name="Ma L.-J."/>
            <person name="Corby-Kistler H."/>
            <person name="Broz K."/>
            <person name="Gale L.R."/>
            <person name="Jonkers W."/>
            <person name="O'Donnell K."/>
            <person name="Ploetz R."/>
            <person name="Steinberg C."/>
            <person name="Schwartz D.C."/>
            <person name="VanEtten H."/>
            <person name="Zhou S."/>
            <person name="Young S.K."/>
            <person name="Zeng Q."/>
            <person name="Gargeya S."/>
            <person name="Fitzgerald M."/>
            <person name="Abouelleil A."/>
            <person name="Alvarado L."/>
            <person name="Chapman S.B."/>
            <person name="Gainer-Dewar J."/>
            <person name="Goldberg J."/>
            <person name="Griggs A."/>
            <person name="Gujja S."/>
            <person name="Hansen M."/>
            <person name="Howarth C."/>
            <person name="Imamovic A."/>
            <person name="Ireland A."/>
            <person name="Larimer J."/>
            <person name="McCowan C."/>
            <person name="Murphy C."/>
            <person name="Pearson M."/>
            <person name="Poon T.W."/>
            <person name="Priest M."/>
            <person name="Roberts A."/>
            <person name="Saif S."/>
            <person name="Shea T."/>
            <person name="Sykes S."/>
            <person name="Wortman J."/>
            <person name="Nusbaum C."/>
            <person name="Birren B."/>
        </authorList>
    </citation>
    <scope>NUCLEOTIDE SEQUENCE</scope>
    <source>
        <strain evidence="1">54006</strain>
    </source>
</reference>
<proteinExistence type="predicted"/>
<protein>
    <submittedName>
        <fullName evidence="1">Uncharacterized protein</fullName>
    </submittedName>
</protein>
<name>X0KLU7_FUSO5</name>
<dbReference type="Proteomes" id="UP000030685">
    <property type="component" value="Unassembled WGS sequence"/>
</dbReference>